<dbReference type="AlphaFoldDB" id="A0A6C0IIN4"/>
<evidence type="ECO:0000313" key="1">
    <source>
        <dbReference type="EMBL" id="QHT92355.1"/>
    </source>
</evidence>
<name>A0A6C0IIN4_9ZZZZ</name>
<sequence>MEKITNYYFALYAKAGLQIFTKKTQKESTRFDNMTFYDKQYYCAHVYPSTHKTIDDCEELFFFAKDDEDDENDYTSRRITLKEGEWVEDMHDCKLVCVHPHTNEEVDAYEFLEKKGYTCDWSESGCTKFANWVDEDDLP</sequence>
<proteinExistence type="predicted"/>
<dbReference type="EMBL" id="MN740183">
    <property type="protein sequence ID" value="QHT92355.1"/>
    <property type="molecule type" value="Genomic_DNA"/>
</dbReference>
<accession>A0A6C0IIN4</accession>
<reference evidence="1" key="1">
    <citation type="journal article" date="2020" name="Nature">
        <title>Giant virus diversity and host interactions through global metagenomics.</title>
        <authorList>
            <person name="Schulz F."/>
            <person name="Roux S."/>
            <person name="Paez-Espino D."/>
            <person name="Jungbluth S."/>
            <person name="Walsh D.A."/>
            <person name="Denef V.J."/>
            <person name="McMahon K.D."/>
            <person name="Konstantinidis K.T."/>
            <person name="Eloe-Fadrosh E.A."/>
            <person name="Kyrpides N.C."/>
            <person name="Woyke T."/>
        </authorList>
    </citation>
    <scope>NUCLEOTIDE SEQUENCE</scope>
    <source>
        <strain evidence="1">GVMAG-M-3300023184-88</strain>
    </source>
</reference>
<organism evidence="1">
    <name type="scientific">viral metagenome</name>
    <dbReference type="NCBI Taxonomy" id="1070528"/>
    <lineage>
        <taxon>unclassified sequences</taxon>
        <taxon>metagenomes</taxon>
        <taxon>organismal metagenomes</taxon>
    </lineage>
</organism>
<protein>
    <submittedName>
        <fullName evidence="1">Uncharacterized protein</fullName>
    </submittedName>
</protein>